<sequence>MIKPTPNPPHTGSQPPHETLDPGKLDEAAQRALDYYLKPNNGQPDQKTAKHLDYFIVAPDADPEGMLAHTYETFCSVSTLILDLSEDLEGAPRNLALAIHQMGEMGVLLLERMLDNEAKVQR</sequence>
<dbReference type="AlphaFoldDB" id="A0A0N9WAE4"/>
<organism evidence="2 3">
    <name type="scientific">Pseudomonas fluorescens</name>
    <dbReference type="NCBI Taxonomy" id="294"/>
    <lineage>
        <taxon>Bacteria</taxon>
        <taxon>Pseudomonadati</taxon>
        <taxon>Pseudomonadota</taxon>
        <taxon>Gammaproteobacteria</taxon>
        <taxon>Pseudomonadales</taxon>
        <taxon>Pseudomonadaceae</taxon>
        <taxon>Pseudomonas</taxon>
    </lineage>
</organism>
<protein>
    <recommendedName>
        <fullName evidence="4">DUF3077 domain-containing protein</fullName>
    </recommendedName>
</protein>
<dbReference type="Proteomes" id="UP000059425">
    <property type="component" value="Chromosome"/>
</dbReference>
<proteinExistence type="predicted"/>
<reference evidence="2 3" key="2">
    <citation type="journal article" date="2018" name="Nature">
        <title>Mutant phenotypes for thousands of bacterial genes of unknown function.</title>
        <authorList>
            <person name="Price M.N."/>
            <person name="Wetmore K.M."/>
            <person name="Waters R.J."/>
            <person name="Callaghan M."/>
            <person name="Ray J."/>
            <person name="Liu H."/>
            <person name="Kuehl J.V."/>
            <person name="Melnyk R.A."/>
            <person name="Lamson J.S."/>
            <person name="Suh Y."/>
            <person name="Carlson H.K."/>
            <person name="Esquivel Z."/>
            <person name="Sadeeshkumar H."/>
            <person name="Chakraborty R."/>
            <person name="Zane G.M."/>
            <person name="Rubin B.E."/>
            <person name="Wall J.D."/>
            <person name="Visel A."/>
            <person name="Bristow J."/>
            <person name="Blow M.J."/>
            <person name="Arkin A.P."/>
            <person name="Deutschbauer A.M."/>
        </authorList>
    </citation>
    <scope>NUCLEOTIDE SEQUENCE [LARGE SCALE GENOMIC DNA]</scope>
    <source>
        <strain evidence="2 3">FW300-N2C3</strain>
    </source>
</reference>
<dbReference type="RefSeq" id="WP_060740872.1">
    <property type="nucleotide sequence ID" value="NZ_CP012831.1"/>
</dbReference>
<dbReference type="Pfam" id="PF19619">
    <property type="entry name" value="DUF6124"/>
    <property type="match status" value="1"/>
</dbReference>
<evidence type="ECO:0000256" key="1">
    <source>
        <dbReference type="SAM" id="MobiDB-lite"/>
    </source>
</evidence>
<accession>A0A0N9WAE4</accession>
<evidence type="ECO:0008006" key="4">
    <source>
        <dbReference type="Google" id="ProtNLM"/>
    </source>
</evidence>
<feature type="region of interest" description="Disordered" evidence="1">
    <location>
        <begin position="1"/>
        <end position="23"/>
    </location>
</feature>
<gene>
    <name evidence="2" type="ORF">AO356_17845</name>
</gene>
<evidence type="ECO:0000313" key="2">
    <source>
        <dbReference type="EMBL" id="ALI08606.1"/>
    </source>
</evidence>
<dbReference type="OrthoDB" id="6992966at2"/>
<reference evidence="3" key="1">
    <citation type="submission" date="2015-09" db="EMBL/GenBank/DDBJ databases">
        <title>Whole genome sequence of Pseudomonas fluorescens FW300-N2C3.</title>
        <authorList>
            <person name="Ray J."/>
            <person name="Melnyk R."/>
            <person name="Deutschbauer A."/>
        </authorList>
    </citation>
    <scope>NUCLEOTIDE SEQUENCE [LARGE SCALE GENOMIC DNA]</scope>
    <source>
        <strain evidence="3">FW300-N2C3</strain>
    </source>
</reference>
<evidence type="ECO:0000313" key="3">
    <source>
        <dbReference type="Proteomes" id="UP000059425"/>
    </source>
</evidence>
<name>A0A0N9WAE4_PSEFL</name>
<dbReference type="EMBL" id="CP012831">
    <property type="protein sequence ID" value="ALI08606.1"/>
    <property type="molecule type" value="Genomic_DNA"/>
</dbReference>